<evidence type="ECO:0000313" key="2">
    <source>
        <dbReference type="Proteomes" id="UP000887013"/>
    </source>
</evidence>
<name>A0A8X6T469_NEPPI</name>
<proteinExistence type="predicted"/>
<dbReference type="AlphaFoldDB" id="A0A8X6T469"/>
<accession>A0A8X6T469</accession>
<organism evidence="1 2">
    <name type="scientific">Nephila pilipes</name>
    <name type="common">Giant wood spider</name>
    <name type="synonym">Nephila maculata</name>
    <dbReference type="NCBI Taxonomy" id="299642"/>
    <lineage>
        <taxon>Eukaryota</taxon>
        <taxon>Metazoa</taxon>
        <taxon>Ecdysozoa</taxon>
        <taxon>Arthropoda</taxon>
        <taxon>Chelicerata</taxon>
        <taxon>Arachnida</taxon>
        <taxon>Araneae</taxon>
        <taxon>Araneomorphae</taxon>
        <taxon>Entelegynae</taxon>
        <taxon>Araneoidea</taxon>
        <taxon>Nephilidae</taxon>
        <taxon>Nephila</taxon>
    </lineage>
</organism>
<keyword evidence="2" id="KW-1185">Reference proteome</keyword>
<protein>
    <submittedName>
        <fullName evidence="1">Uncharacterized protein</fullName>
    </submittedName>
</protein>
<sequence length="135" mass="15507">MSRICVYQPYMPEYMYGEGIEVIECTLSGLCFRYDVSVLQLWAVGNKADPRRRFHFQCAWNILFLDSELWNLASPIELQGLSALDINNFDIRKSQTDMNLASHELPHLGQEDLQSSTSCVAIICSEMGLWIEPRL</sequence>
<evidence type="ECO:0000313" key="1">
    <source>
        <dbReference type="EMBL" id="GFS72507.1"/>
    </source>
</evidence>
<dbReference type="EMBL" id="BMAW01095913">
    <property type="protein sequence ID" value="GFS72507.1"/>
    <property type="molecule type" value="Genomic_DNA"/>
</dbReference>
<reference evidence="1" key="1">
    <citation type="submission" date="2020-08" db="EMBL/GenBank/DDBJ databases">
        <title>Multicomponent nature underlies the extraordinary mechanical properties of spider dragline silk.</title>
        <authorList>
            <person name="Kono N."/>
            <person name="Nakamura H."/>
            <person name="Mori M."/>
            <person name="Yoshida Y."/>
            <person name="Ohtoshi R."/>
            <person name="Malay A.D."/>
            <person name="Moran D.A.P."/>
            <person name="Tomita M."/>
            <person name="Numata K."/>
            <person name="Arakawa K."/>
        </authorList>
    </citation>
    <scope>NUCLEOTIDE SEQUENCE</scope>
</reference>
<comment type="caution">
    <text evidence="1">The sequence shown here is derived from an EMBL/GenBank/DDBJ whole genome shotgun (WGS) entry which is preliminary data.</text>
</comment>
<gene>
    <name evidence="1" type="ORF">NPIL_314161</name>
</gene>
<dbReference type="Proteomes" id="UP000887013">
    <property type="component" value="Unassembled WGS sequence"/>
</dbReference>